<feature type="region of interest" description="Disordered" evidence="1">
    <location>
        <begin position="29"/>
        <end position="56"/>
    </location>
</feature>
<feature type="compositionally biased region" description="Low complexity" evidence="1">
    <location>
        <begin position="94"/>
        <end position="115"/>
    </location>
</feature>
<proteinExistence type="predicted"/>
<organism evidence="2">
    <name type="scientific">Pseudictyota dubia</name>
    <dbReference type="NCBI Taxonomy" id="2749911"/>
    <lineage>
        <taxon>Eukaryota</taxon>
        <taxon>Sar</taxon>
        <taxon>Stramenopiles</taxon>
        <taxon>Ochrophyta</taxon>
        <taxon>Bacillariophyta</taxon>
        <taxon>Mediophyceae</taxon>
        <taxon>Biddulphiophycidae</taxon>
        <taxon>Eupodiscales</taxon>
        <taxon>Odontellaceae</taxon>
        <taxon>Pseudictyota</taxon>
    </lineage>
</organism>
<evidence type="ECO:0000313" key="2">
    <source>
        <dbReference type="EMBL" id="CAD8307785.1"/>
    </source>
</evidence>
<dbReference type="AlphaFoldDB" id="A0A7R9Z5F7"/>
<reference evidence="2" key="1">
    <citation type="submission" date="2021-01" db="EMBL/GenBank/DDBJ databases">
        <authorList>
            <person name="Corre E."/>
            <person name="Pelletier E."/>
            <person name="Niang G."/>
            <person name="Scheremetjew M."/>
            <person name="Finn R."/>
            <person name="Kale V."/>
            <person name="Holt S."/>
            <person name="Cochrane G."/>
            <person name="Meng A."/>
            <person name="Brown T."/>
            <person name="Cohen L."/>
        </authorList>
    </citation>
    <scope>NUCLEOTIDE SEQUENCE</scope>
    <source>
        <strain evidence="2">CCMP147</strain>
    </source>
</reference>
<gene>
    <name evidence="2" type="ORF">TDUB1175_LOCUS8554</name>
</gene>
<dbReference type="EMBL" id="HBED01017127">
    <property type="protein sequence ID" value="CAD8307785.1"/>
    <property type="molecule type" value="Transcribed_RNA"/>
</dbReference>
<evidence type="ECO:0000256" key="1">
    <source>
        <dbReference type="SAM" id="MobiDB-lite"/>
    </source>
</evidence>
<name>A0A7R9Z5F7_9STRA</name>
<protein>
    <submittedName>
        <fullName evidence="2">Uncharacterized protein</fullName>
    </submittedName>
</protein>
<feature type="region of interest" description="Disordered" evidence="1">
    <location>
        <begin position="90"/>
        <end position="122"/>
    </location>
</feature>
<accession>A0A7R9Z5F7</accession>
<sequence>MTVKNSSKGGTASGLDPIIPIVTATIVDPNEMGEGGEGGFNNESMPPSSYGGGSAASAVMNNSSTMPPAFVPGSSVQNSGSVAINAASVKQPKTTTTTTTTYTYSTAAPAAAAAPRPMNLGR</sequence>